<comment type="subcellular location">
    <subcellularLocation>
        <location evidence="2">Cell membrane</location>
        <topology evidence="2">Multi-pass membrane protein</topology>
    </subcellularLocation>
</comment>
<feature type="domain" description="Peptidase M48" evidence="14">
    <location>
        <begin position="68"/>
        <end position="283"/>
    </location>
</feature>
<keyword evidence="4" id="KW-1003">Cell membrane</keyword>
<dbReference type="InterPro" id="IPR001915">
    <property type="entry name" value="Peptidase_M48"/>
</dbReference>
<evidence type="ECO:0000256" key="11">
    <source>
        <dbReference type="ARBA" id="ARBA00023049"/>
    </source>
</evidence>
<keyword evidence="5" id="KW-0645">Protease</keyword>
<evidence type="ECO:0000256" key="8">
    <source>
        <dbReference type="ARBA" id="ARBA00022801"/>
    </source>
</evidence>
<dbReference type="PANTHER" id="PTHR43221">
    <property type="entry name" value="PROTEASE HTPX"/>
    <property type="match status" value="1"/>
</dbReference>
<feature type="transmembrane region" description="Helical" evidence="13">
    <location>
        <begin position="174"/>
        <end position="195"/>
    </location>
</feature>
<evidence type="ECO:0000259" key="14">
    <source>
        <dbReference type="Pfam" id="PF01435"/>
    </source>
</evidence>
<gene>
    <name evidence="15" type="ORF">MNBD_ACTINO01-1226</name>
</gene>
<evidence type="ECO:0000313" key="15">
    <source>
        <dbReference type="EMBL" id="VAV96001.1"/>
    </source>
</evidence>
<dbReference type="CDD" id="cd07336">
    <property type="entry name" value="M48B_HtpX_like"/>
    <property type="match status" value="1"/>
</dbReference>
<evidence type="ECO:0000256" key="3">
    <source>
        <dbReference type="ARBA" id="ARBA00009779"/>
    </source>
</evidence>
<accession>A0A3B0RY62</accession>
<feature type="transmembrane region" description="Helical" evidence="13">
    <location>
        <begin position="30"/>
        <end position="47"/>
    </location>
</feature>
<dbReference type="GO" id="GO:0005886">
    <property type="term" value="C:plasma membrane"/>
    <property type="evidence" value="ECO:0007669"/>
    <property type="project" value="UniProtKB-SubCell"/>
</dbReference>
<sequence length="289" mass="30735">MNNVKTAALLGFLGALFVGVGYLLGEVQGGLLALGFAVLFNFWMYFASDKIALKAARARPVEPIDLPNVYSIVSSLSQRENMPMPGIFLIDSPQPNAFATGRSPKHAAVAVTTGILDLLDNRELEGVLAHELAHVKNRDILIATIAATIAAALSFLARWVFWSGLGGRRSNNSGAFGALIGIAAMILAPLAAALIQMAISRSREFEADHDGATSTGSPLALASALRKIAVGTARVPMDVNPAVSQLFIADPLKAFGSKGRQGRMGKMFSTHPPIEERIERLERQAYGVV</sequence>
<keyword evidence="12 13" id="KW-0472">Membrane</keyword>
<evidence type="ECO:0000256" key="13">
    <source>
        <dbReference type="SAM" id="Phobius"/>
    </source>
</evidence>
<evidence type="ECO:0000256" key="6">
    <source>
        <dbReference type="ARBA" id="ARBA00022692"/>
    </source>
</evidence>
<dbReference type="EMBL" id="UOEI01000165">
    <property type="protein sequence ID" value="VAV96001.1"/>
    <property type="molecule type" value="Genomic_DNA"/>
</dbReference>
<keyword evidence="7" id="KW-0479">Metal-binding</keyword>
<keyword evidence="10 13" id="KW-1133">Transmembrane helix</keyword>
<evidence type="ECO:0000256" key="2">
    <source>
        <dbReference type="ARBA" id="ARBA00004651"/>
    </source>
</evidence>
<evidence type="ECO:0000256" key="7">
    <source>
        <dbReference type="ARBA" id="ARBA00022723"/>
    </source>
</evidence>
<evidence type="ECO:0000256" key="5">
    <source>
        <dbReference type="ARBA" id="ARBA00022670"/>
    </source>
</evidence>
<dbReference type="InterPro" id="IPR022919">
    <property type="entry name" value="Pept_M48_protease_HtpX"/>
</dbReference>
<proteinExistence type="inferred from homology"/>
<dbReference type="GO" id="GO:0004222">
    <property type="term" value="F:metalloendopeptidase activity"/>
    <property type="evidence" value="ECO:0007669"/>
    <property type="project" value="InterPro"/>
</dbReference>
<reference evidence="15" key="1">
    <citation type="submission" date="2018-06" db="EMBL/GenBank/DDBJ databases">
        <authorList>
            <person name="Zhirakovskaya E."/>
        </authorList>
    </citation>
    <scope>NUCLEOTIDE SEQUENCE</scope>
</reference>
<dbReference type="InterPro" id="IPR050083">
    <property type="entry name" value="HtpX_protease"/>
</dbReference>
<dbReference type="PANTHER" id="PTHR43221:SF1">
    <property type="entry name" value="PROTEASE HTPX"/>
    <property type="match status" value="1"/>
</dbReference>
<dbReference type="GO" id="GO:0006508">
    <property type="term" value="P:proteolysis"/>
    <property type="evidence" value="ECO:0007669"/>
    <property type="project" value="UniProtKB-KW"/>
</dbReference>
<keyword evidence="8" id="KW-0378">Hydrolase</keyword>
<protein>
    <submittedName>
        <fullName evidence="15">Peptidase M48, Ste24p</fullName>
    </submittedName>
</protein>
<evidence type="ECO:0000256" key="12">
    <source>
        <dbReference type="ARBA" id="ARBA00023136"/>
    </source>
</evidence>
<dbReference type="HAMAP" id="MF_00188">
    <property type="entry name" value="Pept_M48_protease_HtpX"/>
    <property type="match status" value="1"/>
</dbReference>
<evidence type="ECO:0000256" key="1">
    <source>
        <dbReference type="ARBA" id="ARBA00001947"/>
    </source>
</evidence>
<comment type="similarity">
    <text evidence="3">Belongs to the peptidase M48B family.</text>
</comment>
<dbReference type="GO" id="GO:0046872">
    <property type="term" value="F:metal ion binding"/>
    <property type="evidence" value="ECO:0007669"/>
    <property type="project" value="UniProtKB-KW"/>
</dbReference>
<evidence type="ECO:0000256" key="10">
    <source>
        <dbReference type="ARBA" id="ARBA00022989"/>
    </source>
</evidence>
<keyword evidence="6 13" id="KW-0812">Transmembrane</keyword>
<comment type="cofactor">
    <cofactor evidence="1">
        <name>Zn(2+)</name>
        <dbReference type="ChEBI" id="CHEBI:29105"/>
    </cofactor>
</comment>
<evidence type="ECO:0000256" key="4">
    <source>
        <dbReference type="ARBA" id="ARBA00022475"/>
    </source>
</evidence>
<dbReference type="Gene3D" id="3.30.2010.10">
    <property type="entry name" value="Metalloproteases ('zincins'), catalytic domain"/>
    <property type="match status" value="1"/>
</dbReference>
<keyword evidence="11" id="KW-0482">Metalloprotease</keyword>
<dbReference type="AlphaFoldDB" id="A0A3B0RY62"/>
<feature type="transmembrane region" description="Helical" evidence="13">
    <location>
        <begin position="7"/>
        <end position="24"/>
    </location>
</feature>
<keyword evidence="9" id="KW-0862">Zinc</keyword>
<organism evidence="15">
    <name type="scientific">hydrothermal vent metagenome</name>
    <dbReference type="NCBI Taxonomy" id="652676"/>
    <lineage>
        <taxon>unclassified sequences</taxon>
        <taxon>metagenomes</taxon>
        <taxon>ecological metagenomes</taxon>
    </lineage>
</organism>
<name>A0A3B0RY62_9ZZZZ</name>
<feature type="transmembrane region" description="Helical" evidence="13">
    <location>
        <begin position="140"/>
        <end position="162"/>
    </location>
</feature>
<evidence type="ECO:0000256" key="9">
    <source>
        <dbReference type="ARBA" id="ARBA00022833"/>
    </source>
</evidence>
<dbReference type="Pfam" id="PF01435">
    <property type="entry name" value="Peptidase_M48"/>
    <property type="match status" value="1"/>
</dbReference>